<proteinExistence type="predicted"/>
<evidence type="ECO:0000256" key="1">
    <source>
        <dbReference type="ARBA" id="ARBA00022729"/>
    </source>
</evidence>
<dbReference type="AlphaFoldDB" id="A0A517QK68"/>
<dbReference type="KEGG" id="tpol:Mal48_11550"/>
<protein>
    <submittedName>
        <fullName evidence="6">Virginiamycin B lyase</fullName>
    </submittedName>
</protein>
<evidence type="ECO:0000256" key="2">
    <source>
        <dbReference type="ARBA" id="ARBA00022737"/>
    </source>
</evidence>
<dbReference type="PANTHER" id="PTHR10680">
    <property type="entry name" value="PEPTIDYL-GLYCINE ALPHA-AMIDATING MONOOXYGENASE"/>
    <property type="match status" value="1"/>
</dbReference>
<feature type="repeat" description="NHL" evidence="4">
    <location>
        <begin position="139"/>
        <end position="184"/>
    </location>
</feature>
<evidence type="ECO:0000313" key="6">
    <source>
        <dbReference type="EMBL" id="QDT31917.1"/>
    </source>
</evidence>
<evidence type="ECO:0000256" key="4">
    <source>
        <dbReference type="PROSITE-ProRule" id="PRU00504"/>
    </source>
</evidence>
<dbReference type="Gene3D" id="2.120.10.30">
    <property type="entry name" value="TolB, C-terminal domain"/>
    <property type="match status" value="1"/>
</dbReference>
<feature type="repeat" description="NHL" evidence="4">
    <location>
        <begin position="90"/>
        <end position="132"/>
    </location>
</feature>
<keyword evidence="3" id="KW-0325">Glycoprotein</keyword>
<dbReference type="GO" id="GO:0016829">
    <property type="term" value="F:lyase activity"/>
    <property type="evidence" value="ECO:0007669"/>
    <property type="project" value="UniProtKB-KW"/>
</dbReference>
<keyword evidence="2" id="KW-0677">Repeat</keyword>
<keyword evidence="7" id="KW-1185">Reference proteome</keyword>
<dbReference type="PANTHER" id="PTHR10680:SF38">
    <property type="entry name" value="BLL1368 PROTEIN"/>
    <property type="match status" value="1"/>
</dbReference>
<dbReference type="RefSeq" id="WP_197442075.1">
    <property type="nucleotide sequence ID" value="NZ_CP036267.1"/>
</dbReference>
<keyword evidence="6" id="KW-0456">Lyase</keyword>
<evidence type="ECO:0000313" key="7">
    <source>
        <dbReference type="Proteomes" id="UP000315724"/>
    </source>
</evidence>
<dbReference type="Proteomes" id="UP000315724">
    <property type="component" value="Chromosome"/>
</dbReference>
<organism evidence="6 7">
    <name type="scientific">Thalassoglobus polymorphus</name>
    <dbReference type="NCBI Taxonomy" id="2527994"/>
    <lineage>
        <taxon>Bacteria</taxon>
        <taxon>Pseudomonadati</taxon>
        <taxon>Planctomycetota</taxon>
        <taxon>Planctomycetia</taxon>
        <taxon>Planctomycetales</taxon>
        <taxon>Planctomycetaceae</taxon>
        <taxon>Thalassoglobus</taxon>
    </lineage>
</organism>
<dbReference type="InterPro" id="IPR001258">
    <property type="entry name" value="NHL_repeat"/>
</dbReference>
<reference evidence="6 7" key="1">
    <citation type="submission" date="2019-02" db="EMBL/GenBank/DDBJ databases">
        <title>Deep-cultivation of Planctomycetes and their phenomic and genomic characterization uncovers novel biology.</title>
        <authorList>
            <person name="Wiegand S."/>
            <person name="Jogler M."/>
            <person name="Boedeker C."/>
            <person name="Pinto D."/>
            <person name="Vollmers J."/>
            <person name="Rivas-Marin E."/>
            <person name="Kohn T."/>
            <person name="Peeters S.H."/>
            <person name="Heuer A."/>
            <person name="Rast P."/>
            <person name="Oberbeckmann S."/>
            <person name="Bunk B."/>
            <person name="Jeske O."/>
            <person name="Meyerdierks A."/>
            <person name="Storesund J.E."/>
            <person name="Kallscheuer N."/>
            <person name="Luecker S."/>
            <person name="Lage O.M."/>
            <person name="Pohl T."/>
            <person name="Merkel B.J."/>
            <person name="Hornburger P."/>
            <person name="Mueller R.-W."/>
            <person name="Bruemmer F."/>
            <person name="Labrenz M."/>
            <person name="Spormann A.M."/>
            <person name="Op den Camp H."/>
            <person name="Overmann J."/>
            <person name="Amann R."/>
            <person name="Jetten M.S.M."/>
            <person name="Mascher T."/>
            <person name="Medema M.H."/>
            <person name="Devos D.P."/>
            <person name="Kaster A.-K."/>
            <person name="Ovreas L."/>
            <person name="Rohde M."/>
            <person name="Galperin M.Y."/>
            <person name="Jogler C."/>
        </authorList>
    </citation>
    <scope>NUCLEOTIDE SEQUENCE [LARGE SCALE GENOMIC DNA]</scope>
    <source>
        <strain evidence="6 7">Mal48</strain>
    </source>
</reference>
<evidence type="ECO:0000256" key="5">
    <source>
        <dbReference type="SAM" id="SignalP"/>
    </source>
</evidence>
<name>A0A517QK68_9PLAN</name>
<feature type="chain" id="PRO_5021757846" evidence="5">
    <location>
        <begin position="30"/>
        <end position="354"/>
    </location>
</feature>
<feature type="signal peptide" evidence="5">
    <location>
        <begin position="1"/>
        <end position="29"/>
    </location>
</feature>
<dbReference type="SUPFAM" id="SSF63829">
    <property type="entry name" value="Calcium-dependent phosphotriesterase"/>
    <property type="match status" value="1"/>
</dbReference>
<keyword evidence="1 5" id="KW-0732">Signal</keyword>
<dbReference type="PROSITE" id="PS51125">
    <property type="entry name" value="NHL"/>
    <property type="match status" value="3"/>
</dbReference>
<accession>A0A517QK68</accession>
<dbReference type="EMBL" id="CP036267">
    <property type="protein sequence ID" value="QDT31917.1"/>
    <property type="molecule type" value="Genomic_DNA"/>
</dbReference>
<dbReference type="Pfam" id="PF01436">
    <property type="entry name" value="NHL"/>
    <property type="match status" value="1"/>
</dbReference>
<dbReference type="CDD" id="cd14958">
    <property type="entry name" value="NHL_PAL_like"/>
    <property type="match status" value="1"/>
</dbReference>
<sequence length="354" mass="39598" precursor="true">MISQTRIFWSLLLAIAFGVSLSPTSQLSAQNPGYAKEPVITEYDVDPSWPVRPDEIGAAGWVSGLSIDDKDQVWFFRKGPDPVQVYTSDGKFVRSWGNDHNFVNPHHLRIGPDGSIWLADFGRHVVQKFTVEGKLLQTLGVLDERGDDNDHFDRPTDMAITPAGDVFVTDGYGNNRRIMHFDSDGKFVKTWGEYGSAPGSFILPHSIVVDSKGKLYVADRNSGRIQVFDQSGKYLDSWGNVIMPWGLSITKDDELWVCGSSPHWWLRDGKYPEFKDQVFMKFSTDGRVLQVWQIPLGDIGDNKNKPDTSRLKPGEAVGVHCIAADSKGNLFVGEIYSERAQKFVPVTSRTPSKK</sequence>
<dbReference type="InterPro" id="IPR011042">
    <property type="entry name" value="6-blade_b-propeller_TolB-like"/>
</dbReference>
<gene>
    <name evidence="6" type="primary">vgb_1</name>
    <name evidence="6" type="ORF">Mal48_11550</name>
</gene>
<feature type="repeat" description="NHL" evidence="4">
    <location>
        <begin position="192"/>
        <end position="231"/>
    </location>
</feature>
<evidence type="ECO:0000256" key="3">
    <source>
        <dbReference type="ARBA" id="ARBA00023180"/>
    </source>
</evidence>